<dbReference type="InterPro" id="IPR036852">
    <property type="entry name" value="Peptidase_S8/S53_dom_sf"/>
</dbReference>
<evidence type="ECO:0000259" key="6">
    <source>
        <dbReference type="Pfam" id="PF00082"/>
    </source>
</evidence>
<evidence type="ECO:0000313" key="7">
    <source>
        <dbReference type="EMBL" id="RKP11621.1"/>
    </source>
</evidence>
<reference evidence="8" key="1">
    <citation type="journal article" date="2018" name="Nat. Microbiol.">
        <title>Leveraging single-cell genomics to expand the fungal tree of life.</title>
        <authorList>
            <person name="Ahrendt S.R."/>
            <person name="Quandt C.A."/>
            <person name="Ciobanu D."/>
            <person name="Clum A."/>
            <person name="Salamov A."/>
            <person name="Andreopoulos B."/>
            <person name="Cheng J.F."/>
            <person name="Woyke T."/>
            <person name="Pelin A."/>
            <person name="Henrissat B."/>
            <person name="Reynolds N.K."/>
            <person name="Benny G.L."/>
            <person name="Smith M.E."/>
            <person name="James T.Y."/>
            <person name="Grigoriev I.V."/>
        </authorList>
    </citation>
    <scope>NUCLEOTIDE SEQUENCE [LARGE SCALE GENOMIC DNA]</scope>
</reference>
<evidence type="ECO:0000256" key="5">
    <source>
        <dbReference type="PROSITE-ProRule" id="PRU01240"/>
    </source>
</evidence>
<keyword evidence="3" id="KW-0378">Hydrolase</keyword>
<dbReference type="AlphaFoldDB" id="A0A4P9Y0Q6"/>
<evidence type="ECO:0000256" key="4">
    <source>
        <dbReference type="ARBA" id="ARBA00022825"/>
    </source>
</evidence>
<proteinExistence type="inferred from homology"/>
<keyword evidence="8" id="KW-1185">Reference proteome</keyword>
<dbReference type="OrthoDB" id="206201at2759"/>
<dbReference type="InterPro" id="IPR050131">
    <property type="entry name" value="Peptidase_S8_subtilisin-like"/>
</dbReference>
<name>A0A4P9Y0Q6_9FUNG</name>
<dbReference type="Gene3D" id="3.40.50.200">
    <property type="entry name" value="Peptidase S8/S53 domain"/>
    <property type="match status" value="1"/>
</dbReference>
<dbReference type="PROSITE" id="PS51892">
    <property type="entry name" value="SUBTILASE"/>
    <property type="match status" value="1"/>
</dbReference>
<sequence>AGVIAGTGYGVAKKAKIRSIKVLGRTGKGNVSGIIAGLLYVARAPRTHPGARIISMSLHTPRHTGLEEVIRLVRSRGFLIIASSGNAQADACTISPSSLPKHVLAVGATNALDRATAFTGNGPCLSIQAPGERIRSLWLHHGYKTLSGTSMATPHVTGVAALFAAIHPQLHTQGLRALILASGTQDRIKGLDPETANLLVYNWPQSSPEAQPWGG</sequence>
<keyword evidence="2" id="KW-0645">Protease</keyword>
<dbReference type="SUPFAM" id="SSF52743">
    <property type="entry name" value="Subtilisin-like"/>
    <property type="match status" value="1"/>
</dbReference>
<dbReference type="InterPro" id="IPR023828">
    <property type="entry name" value="Peptidase_S8_Ser-AS"/>
</dbReference>
<evidence type="ECO:0000256" key="2">
    <source>
        <dbReference type="ARBA" id="ARBA00022670"/>
    </source>
</evidence>
<comment type="similarity">
    <text evidence="1 5">Belongs to the peptidase S8 family.</text>
</comment>
<dbReference type="PANTHER" id="PTHR43806:SF11">
    <property type="entry name" value="CEREVISIN-RELATED"/>
    <property type="match status" value="1"/>
</dbReference>
<dbReference type="GO" id="GO:0006508">
    <property type="term" value="P:proteolysis"/>
    <property type="evidence" value="ECO:0007669"/>
    <property type="project" value="UniProtKB-KW"/>
</dbReference>
<evidence type="ECO:0000313" key="8">
    <source>
        <dbReference type="Proteomes" id="UP000267251"/>
    </source>
</evidence>
<dbReference type="GO" id="GO:0005615">
    <property type="term" value="C:extracellular space"/>
    <property type="evidence" value="ECO:0007669"/>
    <property type="project" value="TreeGrafter"/>
</dbReference>
<evidence type="ECO:0000256" key="3">
    <source>
        <dbReference type="ARBA" id="ARBA00022801"/>
    </source>
</evidence>
<evidence type="ECO:0000256" key="1">
    <source>
        <dbReference type="ARBA" id="ARBA00011073"/>
    </source>
</evidence>
<feature type="non-terminal residue" evidence="7">
    <location>
        <position position="1"/>
    </location>
</feature>
<dbReference type="InterPro" id="IPR000209">
    <property type="entry name" value="Peptidase_S8/S53_dom"/>
</dbReference>
<organism evidence="7 8">
    <name type="scientific">Piptocephalis cylindrospora</name>
    <dbReference type="NCBI Taxonomy" id="1907219"/>
    <lineage>
        <taxon>Eukaryota</taxon>
        <taxon>Fungi</taxon>
        <taxon>Fungi incertae sedis</taxon>
        <taxon>Zoopagomycota</taxon>
        <taxon>Zoopagomycotina</taxon>
        <taxon>Zoopagomycetes</taxon>
        <taxon>Zoopagales</taxon>
        <taxon>Piptocephalidaceae</taxon>
        <taxon>Piptocephalis</taxon>
    </lineage>
</organism>
<protein>
    <submittedName>
        <fullName evidence="7">Peptidase S8/S53 domain-containing protein</fullName>
    </submittedName>
</protein>
<dbReference type="Pfam" id="PF00082">
    <property type="entry name" value="Peptidase_S8"/>
    <property type="match status" value="1"/>
</dbReference>
<dbReference type="EMBL" id="KZ988765">
    <property type="protein sequence ID" value="RKP11621.1"/>
    <property type="molecule type" value="Genomic_DNA"/>
</dbReference>
<gene>
    <name evidence="7" type="ORF">BJ684DRAFT_12675</name>
</gene>
<accession>A0A4P9Y0Q6</accession>
<dbReference type="GO" id="GO:0004252">
    <property type="term" value="F:serine-type endopeptidase activity"/>
    <property type="evidence" value="ECO:0007669"/>
    <property type="project" value="InterPro"/>
</dbReference>
<comment type="caution">
    <text evidence="5">Lacks conserved residue(s) required for the propagation of feature annotation.</text>
</comment>
<dbReference type="PANTHER" id="PTHR43806">
    <property type="entry name" value="PEPTIDASE S8"/>
    <property type="match status" value="1"/>
</dbReference>
<dbReference type="Proteomes" id="UP000267251">
    <property type="component" value="Unassembled WGS sequence"/>
</dbReference>
<feature type="domain" description="Peptidase S8/S53" evidence="6">
    <location>
        <begin position="1"/>
        <end position="183"/>
    </location>
</feature>
<dbReference type="PROSITE" id="PS00138">
    <property type="entry name" value="SUBTILASE_SER"/>
    <property type="match status" value="1"/>
</dbReference>
<keyword evidence="4" id="KW-0720">Serine protease</keyword>